<dbReference type="EMBL" id="CP146017">
    <property type="protein sequence ID" value="WWQ61871.1"/>
    <property type="molecule type" value="Genomic_DNA"/>
</dbReference>
<geneLocation type="plasmid" evidence="1 2">
    <name>pRT2</name>
</geneLocation>
<dbReference type="InterPro" id="IPR044877">
    <property type="entry name" value="F-112-like_sf"/>
</dbReference>
<accession>A0AAX4L6G4</accession>
<evidence type="ECO:0000313" key="1">
    <source>
        <dbReference type="EMBL" id="WWQ61871.1"/>
    </source>
</evidence>
<dbReference type="InterPro" id="IPR018601">
    <property type="entry name" value="SSV1_F112-like"/>
</dbReference>
<dbReference type="Pfam" id="PF09645">
    <property type="entry name" value="F-112"/>
    <property type="match status" value="1"/>
</dbReference>
<keyword evidence="1" id="KW-0614">Plasmid</keyword>
<organism evidence="1 2">
    <name type="scientific">Sulfolobus tengchongensis</name>
    <dbReference type="NCBI Taxonomy" id="207809"/>
    <lineage>
        <taxon>Archaea</taxon>
        <taxon>Thermoproteota</taxon>
        <taxon>Thermoprotei</taxon>
        <taxon>Sulfolobales</taxon>
        <taxon>Sulfolobaceae</taxon>
        <taxon>Sulfolobus</taxon>
    </lineage>
</organism>
<name>A0AAX4L6G4_9CREN</name>
<dbReference type="RefSeq" id="WP_338604883.1">
    <property type="nucleotide sequence ID" value="NZ_CP146017.1"/>
</dbReference>
<proteinExistence type="predicted"/>
<dbReference type="Proteomes" id="UP001432202">
    <property type="component" value="Plasmid pRT2"/>
</dbReference>
<evidence type="ECO:0000313" key="2">
    <source>
        <dbReference type="Proteomes" id="UP001432202"/>
    </source>
</evidence>
<reference evidence="1 2" key="1">
    <citation type="submission" date="2024-02" db="EMBL/GenBank/DDBJ databases">
        <title>STSV induces naive adaptation in Sulfolobus.</title>
        <authorList>
            <person name="Xiang X."/>
            <person name="Song M."/>
        </authorList>
    </citation>
    <scope>NUCLEOTIDE SEQUENCE [LARGE SCALE GENOMIC DNA]</scope>
    <source>
        <strain evidence="1 2">RT2</strain>
        <plasmid evidence="1 2">pRT2</plasmid>
    </source>
</reference>
<keyword evidence="2" id="KW-1185">Reference proteome</keyword>
<dbReference type="InterPro" id="IPR036390">
    <property type="entry name" value="WH_DNA-bd_sf"/>
</dbReference>
<dbReference type="GeneID" id="89337916"/>
<gene>
    <name evidence="1" type="ORF">V6M85_14065</name>
</gene>
<protein>
    <submittedName>
        <fullName evidence="1">Uncharacterized protein</fullName>
    </submittedName>
</protein>
<dbReference type="SUPFAM" id="SSF46785">
    <property type="entry name" value="Winged helix' DNA-binding domain"/>
    <property type="match status" value="1"/>
</dbReference>
<sequence>MRQGAFEKAKIMYEILKRKKEITVDDIIFQFEIAPSTAYNIAHILELMCERTGECETIERKGRKTFKWLEGTEETETKVAVKAASEENEVNDIFNAKPLTAEEDQELANKRAILSTKNANKTW</sequence>
<dbReference type="Gene3D" id="1.10.10.1470">
    <property type="entry name" value="F-112 protein-like"/>
    <property type="match status" value="1"/>
</dbReference>
<dbReference type="AlphaFoldDB" id="A0AAX4L6G4"/>